<dbReference type="InterPro" id="IPR050288">
    <property type="entry name" value="Cellulose_deg_GH3"/>
</dbReference>
<dbReference type="InterPro" id="IPR013783">
    <property type="entry name" value="Ig-like_fold"/>
</dbReference>
<keyword evidence="3" id="KW-0119">Carbohydrate metabolism</keyword>
<dbReference type="SUPFAM" id="SSF52279">
    <property type="entry name" value="Beta-D-glucan exohydrolase, C-terminal domain"/>
    <property type="match status" value="1"/>
</dbReference>
<evidence type="ECO:0000259" key="4">
    <source>
        <dbReference type="SMART" id="SM01217"/>
    </source>
</evidence>
<dbReference type="InterPro" id="IPR002772">
    <property type="entry name" value="Glyco_hydro_3_C"/>
</dbReference>
<dbReference type="InterPro" id="IPR017853">
    <property type="entry name" value="GH"/>
</dbReference>
<dbReference type="InterPro" id="IPR036962">
    <property type="entry name" value="Glyco_hydro_3_N_sf"/>
</dbReference>
<sequence>MNEKISQIVGELTLEEKASICSGEGWMSTEAISRLDVPSINLSDGPHGIRIDEKSKLEKGSKVTTCFPTASAVASSWNKELVKEIGKALGKECKNIGIHILLAPGINIKRSPLCGRNFEYYSEDPYLSGELGAAFVNGVQSQGVGTSLKHFVCNNQETDRMIVSAEVEERPLREIYMAGFKRVIKEEQPWTVMCSYNKVNGTYASEHPYLLTEVLREEWDFDGLVVSDWAAVNDRVAGVKAGLDLEMPGPSEANDRKIVEAVKSGILKESILDRTVERILKLVLKATDGNQRDCESRVDAKAHHELARRAASESVVLLKNENELLPLDERDISSLAVVGRMAKEPSLQGGGSSEVDPAKVDVPLKKIKKVAGEEFQVSFAPGYSKADREDEEMIEEALDAGRAADVVTLFVGLPREVESEGYDRHNMKLPENQVKLIQKISEVQPNTIVILNNGSPVSMDAWIENAPVLLEGWLAGQAGGGAIADILFGKVNPSGKLAETFPVELQDNPSHINFPGENDKVLYGEGLFVGYRYYDEKNIEPQFPFGHGLSYTSFDYSELNLSQREIDDKEDLTVSVTVTNTGEHAGKEVVQLYVSHEDPRLVRPLKELKSFEKVALNPRENKIVNFTLSRQDFSYYDPSRKKWIVETGDYDILVGRSSRDIRLRSTLHLKSTQKLEKTLTENSSLKEWIKDERARTLMKQVLPEGESPGGILEGMKNLPLKKLTMLSQGKITEEMIKRLVEAMQK</sequence>
<dbReference type="InterPro" id="IPR036881">
    <property type="entry name" value="Glyco_hydro_3_C_sf"/>
</dbReference>
<dbReference type="FunFam" id="2.60.40.10:FF:000495">
    <property type="entry name" value="Periplasmic beta-glucosidase"/>
    <property type="match status" value="1"/>
</dbReference>
<dbReference type="EMBL" id="LHXJ01000073">
    <property type="protein sequence ID" value="KXA89562.1"/>
    <property type="molecule type" value="Genomic_DNA"/>
</dbReference>
<keyword evidence="2 5" id="KW-0378">Hydrolase</keyword>
<reference evidence="5 6" key="1">
    <citation type="journal article" date="2016" name="Sci. Rep.">
        <title>Metabolic traits of an uncultured archaeal lineage -MSBL1- from brine pools of the Red Sea.</title>
        <authorList>
            <person name="Mwirichia R."/>
            <person name="Alam I."/>
            <person name="Rashid M."/>
            <person name="Vinu M."/>
            <person name="Ba-Alawi W."/>
            <person name="Anthony Kamau A."/>
            <person name="Kamanda Ngugi D."/>
            <person name="Goker M."/>
            <person name="Klenk H.P."/>
            <person name="Bajic V."/>
            <person name="Stingl U."/>
        </authorList>
    </citation>
    <scope>NUCLEOTIDE SEQUENCE [LARGE SCALE GENOMIC DNA]</scope>
    <source>
        <strain evidence="5">SCGC-AAA259A05</strain>
    </source>
</reference>
<dbReference type="InterPro" id="IPR026891">
    <property type="entry name" value="Fn3-like"/>
</dbReference>
<dbReference type="Gene3D" id="3.40.50.1700">
    <property type="entry name" value="Glycoside hydrolase family 3 C-terminal domain"/>
    <property type="match status" value="1"/>
</dbReference>
<dbReference type="GO" id="GO:0005975">
    <property type="term" value="P:carbohydrate metabolic process"/>
    <property type="evidence" value="ECO:0007669"/>
    <property type="project" value="InterPro"/>
</dbReference>
<gene>
    <name evidence="5" type="ORF">AKJ57_05170</name>
</gene>
<dbReference type="Pfam" id="PF14310">
    <property type="entry name" value="Fn3-like"/>
    <property type="match status" value="1"/>
</dbReference>
<dbReference type="Gene3D" id="2.60.40.10">
    <property type="entry name" value="Immunoglobulins"/>
    <property type="match status" value="1"/>
</dbReference>
<evidence type="ECO:0000313" key="6">
    <source>
        <dbReference type="Proteomes" id="UP000070163"/>
    </source>
</evidence>
<dbReference type="InterPro" id="IPR001764">
    <property type="entry name" value="Glyco_hydro_3_N"/>
</dbReference>
<dbReference type="AlphaFoldDB" id="A0A133U5U2"/>
<name>A0A133U5U2_9EURY</name>
<dbReference type="PROSITE" id="PS00775">
    <property type="entry name" value="GLYCOSYL_HYDROL_F3"/>
    <property type="match status" value="1"/>
</dbReference>
<comment type="caution">
    <text evidence="5">The sequence shown here is derived from an EMBL/GenBank/DDBJ whole genome shotgun (WGS) entry which is preliminary data.</text>
</comment>
<dbReference type="Gene3D" id="3.20.20.300">
    <property type="entry name" value="Glycoside hydrolase, family 3, N-terminal domain"/>
    <property type="match status" value="1"/>
</dbReference>
<organism evidence="5 6">
    <name type="scientific">candidate division MSBL1 archaeon SCGC-AAA259A05</name>
    <dbReference type="NCBI Taxonomy" id="1698259"/>
    <lineage>
        <taxon>Archaea</taxon>
        <taxon>Methanobacteriati</taxon>
        <taxon>Methanobacteriota</taxon>
        <taxon>candidate division MSBL1</taxon>
    </lineage>
</organism>
<dbReference type="InterPro" id="IPR019800">
    <property type="entry name" value="Glyco_hydro_3_AS"/>
</dbReference>
<protein>
    <submittedName>
        <fullName evidence="5">Glycosyl hydrolase family 3</fullName>
    </submittedName>
</protein>
<feature type="domain" description="Fibronectin type III-like" evidence="4">
    <location>
        <begin position="588"/>
        <end position="658"/>
    </location>
</feature>
<dbReference type="Pfam" id="PF00933">
    <property type="entry name" value="Glyco_hydro_3"/>
    <property type="match status" value="1"/>
</dbReference>
<keyword evidence="6" id="KW-1185">Reference proteome</keyword>
<dbReference type="PRINTS" id="PR00133">
    <property type="entry name" value="GLHYDRLASE3"/>
</dbReference>
<accession>A0A133U5U2</accession>
<dbReference type="Pfam" id="PF01915">
    <property type="entry name" value="Glyco_hydro_3_C"/>
    <property type="match status" value="1"/>
</dbReference>
<evidence type="ECO:0000256" key="2">
    <source>
        <dbReference type="ARBA" id="ARBA00022801"/>
    </source>
</evidence>
<dbReference type="SUPFAM" id="SSF51445">
    <property type="entry name" value="(Trans)glycosidases"/>
    <property type="match status" value="1"/>
</dbReference>
<comment type="similarity">
    <text evidence="1">Belongs to the glycosyl hydrolase 3 family.</text>
</comment>
<dbReference type="Proteomes" id="UP000070163">
    <property type="component" value="Unassembled WGS sequence"/>
</dbReference>
<dbReference type="PANTHER" id="PTHR42715">
    <property type="entry name" value="BETA-GLUCOSIDASE"/>
    <property type="match status" value="1"/>
</dbReference>
<dbReference type="PANTHER" id="PTHR42715:SF10">
    <property type="entry name" value="BETA-GLUCOSIDASE"/>
    <property type="match status" value="1"/>
</dbReference>
<dbReference type="SMART" id="SM01217">
    <property type="entry name" value="Fn3_like"/>
    <property type="match status" value="1"/>
</dbReference>
<proteinExistence type="inferred from homology"/>
<dbReference type="PATRIC" id="fig|1698259.3.peg.1455"/>
<dbReference type="GO" id="GO:0004553">
    <property type="term" value="F:hydrolase activity, hydrolyzing O-glycosyl compounds"/>
    <property type="evidence" value="ECO:0007669"/>
    <property type="project" value="InterPro"/>
</dbReference>
<evidence type="ECO:0000256" key="3">
    <source>
        <dbReference type="ARBA" id="ARBA00023277"/>
    </source>
</evidence>
<evidence type="ECO:0000313" key="5">
    <source>
        <dbReference type="EMBL" id="KXA89562.1"/>
    </source>
</evidence>
<evidence type="ECO:0000256" key="1">
    <source>
        <dbReference type="ARBA" id="ARBA00005336"/>
    </source>
</evidence>